<gene>
    <name evidence="2" type="ORF">PCOR1329_LOCUS15881</name>
</gene>
<evidence type="ECO:0000313" key="2">
    <source>
        <dbReference type="EMBL" id="CAK0811169.1"/>
    </source>
</evidence>
<evidence type="ECO:0000313" key="3">
    <source>
        <dbReference type="Proteomes" id="UP001189429"/>
    </source>
</evidence>
<evidence type="ECO:0000256" key="1">
    <source>
        <dbReference type="SAM" id="MobiDB-lite"/>
    </source>
</evidence>
<feature type="non-terminal residue" evidence="2">
    <location>
        <position position="184"/>
    </location>
</feature>
<feature type="compositionally biased region" description="Basic and acidic residues" evidence="1">
    <location>
        <begin position="10"/>
        <end position="30"/>
    </location>
</feature>
<keyword evidence="3" id="KW-1185">Reference proteome</keyword>
<sequence>MAGMGITTETRQRENKAQRDRGTGRTDRVCAGRAPMSGQHAAVRKRALAGRGRGRAAGPRRGAPFLRTERPWAPAAAVPRAAGSTAPLRGGAPNARLPRTLGLRPWLELELGLWLRLRLSIPRRQEGTKNPRDHSTSATAGQRDVLVARRTQLEARLLVRVLGLVVGLLLRNAHAPHPLLPFLP</sequence>
<reference evidence="2" key="1">
    <citation type="submission" date="2023-10" db="EMBL/GenBank/DDBJ databases">
        <authorList>
            <person name="Chen Y."/>
            <person name="Shah S."/>
            <person name="Dougan E. K."/>
            <person name="Thang M."/>
            <person name="Chan C."/>
        </authorList>
    </citation>
    <scope>NUCLEOTIDE SEQUENCE [LARGE SCALE GENOMIC DNA]</scope>
</reference>
<name>A0ABN9QXR2_9DINO</name>
<protein>
    <submittedName>
        <fullName evidence="2">Uncharacterized protein</fullName>
    </submittedName>
</protein>
<organism evidence="2 3">
    <name type="scientific">Prorocentrum cordatum</name>
    <dbReference type="NCBI Taxonomy" id="2364126"/>
    <lineage>
        <taxon>Eukaryota</taxon>
        <taxon>Sar</taxon>
        <taxon>Alveolata</taxon>
        <taxon>Dinophyceae</taxon>
        <taxon>Prorocentrales</taxon>
        <taxon>Prorocentraceae</taxon>
        <taxon>Prorocentrum</taxon>
    </lineage>
</organism>
<comment type="caution">
    <text evidence="2">The sequence shown here is derived from an EMBL/GenBank/DDBJ whole genome shotgun (WGS) entry which is preliminary data.</text>
</comment>
<proteinExistence type="predicted"/>
<dbReference type="EMBL" id="CAUYUJ010004842">
    <property type="protein sequence ID" value="CAK0811169.1"/>
    <property type="molecule type" value="Genomic_DNA"/>
</dbReference>
<dbReference type="Proteomes" id="UP001189429">
    <property type="component" value="Unassembled WGS sequence"/>
</dbReference>
<feature type="region of interest" description="Disordered" evidence="1">
    <location>
        <begin position="1"/>
        <end position="39"/>
    </location>
</feature>
<accession>A0ABN9QXR2</accession>